<dbReference type="Gene3D" id="1.10.1420.10">
    <property type="match status" value="1"/>
</dbReference>
<comment type="caution">
    <text evidence="1">The sequence shown here is derived from an EMBL/GenBank/DDBJ whole genome shotgun (WGS) entry which is preliminary data.</text>
</comment>
<gene>
    <name evidence="1" type="ORF">A4X06_0g1682</name>
</gene>
<reference evidence="1" key="1">
    <citation type="submission" date="2016-04" db="EMBL/GenBank/DDBJ databases">
        <authorList>
            <person name="Nguyen H.D."/>
            <person name="Samba Siva P."/>
            <person name="Cullis J."/>
            <person name="Levesque C.A."/>
            <person name="Hambleton S."/>
        </authorList>
    </citation>
    <scope>NUCLEOTIDE SEQUENCE</scope>
    <source>
        <strain evidence="1">DAOMC 236426</strain>
    </source>
</reference>
<sequence>MRRRRLRRNHSDLLKRKFTSVMQGHQNTLQNFSDLVEATLDLDELANHHYVVKAIRDELDGVRDSLDDFHRQAGKDLKLDIEKKLQLERRMSTA</sequence>
<name>A0A8X7SZJ7_9BASI</name>
<organism evidence="1 2">
    <name type="scientific">Tilletia controversa</name>
    <name type="common">dwarf bunt fungus</name>
    <dbReference type="NCBI Taxonomy" id="13291"/>
    <lineage>
        <taxon>Eukaryota</taxon>
        <taxon>Fungi</taxon>
        <taxon>Dikarya</taxon>
        <taxon>Basidiomycota</taxon>
        <taxon>Ustilaginomycotina</taxon>
        <taxon>Exobasidiomycetes</taxon>
        <taxon>Tilletiales</taxon>
        <taxon>Tilletiaceae</taxon>
        <taxon>Tilletia</taxon>
    </lineage>
</organism>
<evidence type="ECO:0000313" key="2">
    <source>
        <dbReference type="Proteomes" id="UP000077684"/>
    </source>
</evidence>
<proteinExistence type="predicted"/>
<dbReference type="Proteomes" id="UP000077684">
    <property type="component" value="Unassembled WGS sequence"/>
</dbReference>
<protein>
    <submittedName>
        <fullName evidence="1">Uncharacterized protein</fullName>
    </submittedName>
</protein>
<accession>A0A8X7SZJ7</accession>
<evidence type="ECO:0000313" key="1">
    <source>
        <dbReference type="EMBL" id="KAE8253128.1"/>
    </source>
</evidence>
<keyword evidence="2" id="KW-1185">Reference proteome</keyword>
<dbReference type="AlphaFoldDB" id="A0A8X7SZJ7"/>
<reference evidence="1" key="2">
    <citation type="journal article" date="2019" name="IMA Fungus">
        <title>Genome sequencing and comparison of five Tilletia species to identify candidate genes for the detection of regulated species infecting wheat.</title>
        <authorList>
            <person name="Nguyen H.D.T."/>
            <person name="Sultana T."/>
            <person name="Kesanakurti P."/>
            <person name="Hambleton S."/>
        </authorList>
    </citation>
    <scope>NUCLEOTIDE SEQUENCE</scope>
    <source>
        <strain evidence="1">DAOMC 236426</strain>
    </source>
</reference>
<dbReference type="EMBL" id="LWDE02000111">
    <property type="protein sequence ID" value="KAE8253128.1"/>
    <property type="molecule type" value="Genomic_DNA"/>
</dbReference>